<comment type="caution">
    <text evidence="1">The sequence shown here is derived from an EMBL/GenBank/DDBJ whole genome shotgun (WGS) entry which is preliminary data.</text>
</comment>
<proteinExistence type="predicted"/>
<evidence type="ECO:0000313" key="1">
    <source>
        <dbReference type="EMBL" id="KAH9681959.1"/>
    </source>
</evidence>
<sequence length="428" mass="47902">MLGGLYRDLPPPSDEDKPTNTTTTIWSIFAPPQTILKPQSKPKTTQNSLPTRPHSSPAIAPSPDDVAALPQLALVGVTSTVIEEHDPARPNDYEDYRREKKKKAVDTEIRRELERRRQEEEAREMRERGSLVSTAFRLRRLLIGAGPSKKRQYGIAKKQSWMTPISHGYHVVEDQSCRGDLDVSDCDSVVVQREQLDEIELWFFGVFDAQVGDSVARFMQSHFFDRKLKPVSNSQIRRKSKDTLKKAYLGARAKARDAGKADEKWRAGSASVMVINGEKLVIANMGEYRAVVCRDGVAHQISSGRQHAAKRHWSRKLFSEAFCECQYLILGALFVPTVRILACDSGNYETGTKHSKGSELAVGAEKIDSDTEFVLIASTGIWEVMKNQEAVSLIRHIGDAQEAAECLAKEALTRMSRSNISCVVVRFD</sequence>
<dbReference type="EMBL" id="CM039178">
    <property type="protein sequence ID" value="KAH9681959.1"/>
    <property type="molecule type" value="Genomic_DNA"/>
</dbReference>
<name>A0ACB8I4K9_CITSI</name>
<reference evidence="2" key="1">
    <citation type="journal article" date="2023" name="Hortic. Res.">
        <title>A chromosome-level phased genome enabling allele-level studies in sweet orange: a case study on citrus Huanglongbing tolerance.</title>
        <authorList>
            <person name="Wu B."/>
            <person name="Yu Q."/>
            <person name="Deng Z."/>
            <person name="Duan Y."/>
            <person name="Luo F."/>
            <person name="Gmitter F. Jr."/>
        </authorList>
    </citation>
    <scope>NUCLEOTIDE SEQUENCE [LARGE SCALE GENOMIC DNA]</scope>
    <source>
        <strain evidence="2">cv. Valencia</strain>
    </source>
</reference>
<dbReference type="Proteomes" id="UP000829398">
    <property type="component" value="Chromosome 9"/>
</dbReference>
<organism evidence="1 2">
    <name type="scientific">Citrus sinensis</name>
    <name type="common">Sweet orange</name>
    <name type="synonym">Citrus aurantium var. sinensis</name>
    <dbReference type="NCBI Taxonomy" id="2711"/>
    <lineage>
        <taxon>Eukaryota</taxon>
        <taxon>Viridiplantae</taxon>
        <taxon>Streptophyta</taxon>
        <taxon>Embryophyta</taxon>
        <taxon>Tracheophyta</taxon>
        <taxon>Spermatophyta</taxon>
        <taxon>Magnoliopsida</taxon>
        <taxon>eudicotyledons</taxon>
        <taxon>Gunneridae</taxon>
        <taxon>Pentapetalae</taxon>
        <taxon>rosids</taxon>
        <taxon>malvids</taxon>
        <taxon>Sapindales</taxon>
        <taxon>Rutaceae</taxon>
        <taxon>Aurantioideae</taxon>
        <taxon>Citrus</taxon>
    </lineage>
</organism>
<protein>
    <submittedName>
        <fullName evidence="1">Uncharacterized protein</fullName>
    </submittedName>
</protein>
<keyword evidence="2" id="KW-1185">Reference proteome</keyword>
<gene>
    <name evidence="1" type="ORF">KPL71_027159</name>
</gene>
<accession>A0ACB8I4K9</accession>
<evidence type="ECO:0000313" key="2">
    <source>
        <dbReference type="Proteomes" id="UP000829398"/>
    </source>
</evidence>